<evidence type="ECO:0000256" key="1">
    <source>
        <dbReference type="SAM" id="MobiDB-lite"/>
    </source>
</evidence>
<evidence type="ECO:0000313" key="3">
    <source>
        <dbReference type="Proteomes" id="UP000235392"/>
    </source>
</evidence>
<feature type="compositionally biased region" description="Pro residues" evidence="1">
    <location>
        <begin position="1"/>
        <end position="13"/>
    </location>
</feature>
<name>A0A2N5SK34_9BASI</name>
<evidence type="ECO:0000313" key="2">
    <source>
        <dbReference type="EMBL" id="PLW13593.1"/>
    </source>
</evidence>
<dbReference type="Proteomes" id="UP000235392">
    <property type="component" value="Unassembled WGS sequence"/>
</dbReference>
<protein>
    <submittedName>
        <fullName evidence="2">Uncharacterized protein</fullName>
    </submittedName>
</protein>
<reference evidence="2 3" key="1">
    <citation type="submission" date="2017-11" db="EMBL/GenBank/DDBJ databases">
        <title>De novo assembly and phasing of dikaryotic genomes from two isolates of Puccinia coronata f. sp. avenae, the causal agent of oat crown rust.</title>
        <authorList>
            <person name="Miller M.E."/>
            <person name="Zhang Y."/>
            <person name="Omidvar V."/>
            <person name="Sperschneider J."/>
            <person name="Schwessinger B."/>
            <person name="Raley C."/>
            <person name="Palmer J.M."/>
            <person name="Garnica D."/>
            <person name="Upadhyaya N."/>
            <person name="Rathjen J."/>
            <person name="Taylor J.M."/>
            <person name="Park R.F."/>
            <person name="Dodds P.N."/>
            <person name="Hirsch C.D."/>
            <person name="Kianian S.F."/>
            <person name="Figueroa M."/>
        </authorList>
    </citation>
    <scope>NUCLEOTIDE SEQUENCE [LARGE SCALE GENOMIC DNA]</scope>
    <source>
        <strain evidence="2">12SD80</strain>
    </source>
</reference>
<feature type="non-terminal residue" evidence="2">
    <location>
        <position position="420"/>
    </location>
</feature>
<feature type="region of interest" description="Disordered" evidence="1">
    <location>
        <begin position="167"/>
        <end position="192"/>
    </location>
</feature>
<sequence>MEPQSSPPAPTQAPAPGSNADILVDNSVSNAPATRPASYCAAQGARRQYDRARQAPNPTGYPQAARGLNEPAGGPNLPNWFPEMLPSSVQRALQSQSAHWMLPWSVQRALSGGVGSTLEKIILPRLSSPSSFHLVWTGLKPSIGRFRDASWTLRLDAALSRQVGHFPTSTTHHTRQPWHGTAKGAKCPPEPPTRPYLPNQWPVYIPAIGRGDLSDQWLVHTGHRAGRPLQSIAGIYRSSGGETSPINSRYIPVIGRGGPLQLMAGTYRSSGGETFLIDDWYVPAIGREDLPDRWPVHTGHWAARPPCSMASTYRSSSRKVSLLDGLFVPAIGWGGAGHRSGRSPQCPVVPANDQEGLPAQWPVCTGHQSARSPRPMANMYRPSIREVSLPDGQYVPANDQGGFPAQWPVCTPAIGESTFS</sequence>
<gene>
    <name evidence="2" type="ORF">PCASD_25267</name>
</gene>
<feature type="region of interest" description="Disordered" evidence="1">
    <location>
        <begin position="1"/>
        <end position="75"/>
    </location>
</feature>
<dbReference type="EMBL" id="PGCI01000846">
    <property type="protein sequence ID" value="PLW13593.1"/>
    <property type="molecule type" value="Genomic_DNA"/>
</dbReference>
<comment type="caution">
    <text evidence="2">The sequence shown here is derived from an EMBL/GenBank/DDBJ whole genome shotgun (WGS) entry which is preliminary data.</text>
</comment>
<proteinExistence type="predicted"/>
<organism evidence="2 3">
    <name type="scientific">Puccinia coronata f. sp. avenae</name>
    <dbReference type="NCBI Taxonomy" id="200324"/>
    <lineage>
        <taxon>Eukaryota</taxon>
        <taxon>Fungi</taxon>
        <taxon>Dikarya</taxon>
        <taxon>Basidiomycota</taxon>
        <taxon>Pucciniomycotina</taxon>
        <taxon>Pucciniomycetes</taxon>
        <taxon>Pucciniales</taxon>
        <taxon>Pucciniaceae</taxon>
        <taxon>Puccinia</taxon>
    </lineage>
</organism>
<accession>A0A2N5SK34</accession>
<dbReference type="AlphaFoldDB" id="A0A2N5SK34"/>